<reference evidence="2 3" key="1">
    <citation type="submission" date="2013-11" db="EMBL/GenBank/DDBJ databases">
        <title>Genome sequencing of Stegodyphus mimosarum.</title>
        <authorList>
            <person name="Bechsgaard J."/>
        </authorList>
    </citation>
    <scope>NUCLEOTIDE SEQUENCE [LARGE SCALE GENOMIC DNA]</scope>
</reference>
<feature type="non-terminal residue" evidence="2">
    <location>
        <position position="71"/>
    </location>
</feature>
<feature type="signal peptide" evidence="1">
    <location>
        <begin position="1"/>
        <end position="15"/>
    </location>
</feature>
<dbReference type="AlphaFoldDB" id="A0A087UU30"/>
<protein>
    <submittedName>
        <fullName evidence="2">Uncharacterized protein</fullName>
    </submittedName>
</protein>
<proteinExistence type="predicted"/>
<keyword evidence="3" id="KW-1185">Reference proteome</keyword>
<name>A0A087UU30_STEMI</name>
<evidence type="ECO:0000313" key="3">
    <source>
        <dbReference type="Proteomes" id="UP000054359"/>
    </source>
</evidence>
<organism evidence="2 3">
    <name type="scientific">Stegodyphus mimosarum</name>
    <name type="common">African social velvet spider</name>
    <dbReference type="NCBI Taxonomy" id="407821"/>
    <lineage>
        <taxon>Eukaryota</taxon>
        <taxon>Metazoa</taxon>
        <taxon>Ecdysozoa</taxon>
        <taxon>Arthropoda</taxon>
        <taxon>Chelicerata</taxon>
        <taxon>Arachnida</taxon>
        <taxon>Araneae</taxon>
        <taxon>Araneomorphae</taxon>
        <taxon>Entelegynae</taxon>
        <taxon>Eresoidea</taxon>
        <taxon>Eresidae</taxon>
        <taxon>Stegodyphus</taxon>
    </lineage>
</organism>
<gene>
    <name evidence="2" type="ORF">X975_05795</name>
</gene>
<keyword evidence="1" id="KW-0732">Signal</keyword>
<accession>A0A087UU30</accession>
<feature type="chain" id="PRO_5012678053" evidence="1">
    <location>
        <begin position="16"/>
        <end position="71"/>
    </location>
</feature>
<dbReference type="Proteomes" id="UP000054359">
    <property type="component" value="Unassembled WGS sequence"/>
</dbReference>
<dbReference type="EMBL" id="KK121620">
    <property type="protein sequence ID" value="KFM80869.1"/>
    <property type="molecule type" value="Genomic_DNA"/>
</dbReference>
<sequence>MLIFVLLKYFPFWHAEVVCRRFIDFPLMLCGKSWLLQCAGLILRQGDKKTKRISFLDSLLLLQITLFHGNP</sequence>
<evidence type="ECO:0000313" key="2">
    <source>
        <dbReference type="EMBL" id="KFM80869.1"/>
    </source>
</evidence>
<evidence type="ECO:0000256" key="1">
    <source>
        <dbReference type="SAM" id="SignalP"/>
    </source>
</evidence>